<comment type="subcellular location">
    <subcellularLocation>
        <location evidence="1">Mitochondrion inner membrane</location>
        <topology evidence="1">Peripheral membrane protein</topology>
        <orientation evidence="1">Matrix side</orientation>
    </subcellularLocation>
</comment>
<proteinExistence type="predicted"/>
<accession>A0AAD9II83</accession>
<evidence type="ECO:0000313" key="9">
    <source>
        <dbReference type="Proteomes" id="UP001255856"/>
    </source>
</evidence>
<evidence type="ECO:0000256" key="1">
    <source>
        <dbReference type="ARBA" id="ARBA00004443"/>
    </source>
</evidence>
<evidence type="ECO:0000256" key="5">
    <source>
        <dbReference type="ARBA" id="ARBA00022982"/>
    </source>
</evidence>
<dbReference type="PANTHER" id="PTHR13094:SF1">
    <property type="entry name" value="NADH DEHYDROGENASE [UBIQUINONE] 1 BETA SUBCOMPLEX SUBUNIT 10"/>
    <property type="match status" value="1"/>
</dbReference>
<comment type="caution">
    <text evidence="8">The sequence shown here is derived from an EMBL/GenBank/DDBJ whole genome shotgun (WGS) entry which is preliminary data.</text>
</comment>
<protein>
    <submittedName>
        <fullName evidence="8">Uncharacterized protein</fullName>
    </submittedName>
</protein>
<dbReference type="InterPro" id="IPR039993">
    <property type="entry name" value="NDUFB10"/>
</dbReference>
<dbReference type="GO" id="GO:0005743">
    <property type="term" value="C:mitochondrial inner membrane"/>
    <property type="evidence" value="ECO:0007669"/>
    <property type="project" value="UniProtKB-SubCell"/>
</dbReference>
<evidence type="ECO:0000313" key="8">
    <source>
        <dbReference type="EMBL" id="KAK2078191.1"/>
    </source>
</evidence>
<evidence type="ECO:0000256" key="7">
    <source>
        <dbReference type="ARBA" id="ARBA00023136"/>
    </source>
</evidence>
<name>A0AAD9II83_PROWI</name>
<evidence type="ECO:0000256" key="2">
    <source>
        <dbReference type="ARBA" id="ARBA00022448"/>
    </source>
</evidence>
<sequence length="100" mass="11413">MPWTGVNPPSVQPDYDPATKYEDPVAYFRQREAVSAERYVQVSEAKVLRRKLKECYRTEGIDHLSQCRTLSEKYLEAIKGVGIYKANSGPDDRATWASTK</sequence>
<keyword evidence="3" id="KW-0679">Respiratory chain</keyword>
<keyword evidence="5" id="KW-0249">Electron transport</keyword>
<keyword evidence="2" id="KW-0813">Transport</keyword>
<evidence type="ECO:0000256" key="3">
    <source>
        <dbReference type="ARBA" id="ARBA00022660"/>
    </source>
</evidence>
<dbReference type="EMBL" id="JASFZW010000005">
    <property type="protein sequence ID" value="KAK2078191.1"/>
    <property type="molecule type" value="Genomic_DNA"/>
</dbReference>
<evidence type="ECO:0000256" key="4">
    <source>
        <dbReference type="ARBA" id="ARBA00022792"/>
    </source>
</evidence>
<keyword evidence="7" id="KW-0472">Membrane</keyword>
<keyword evidence="4" id="KW-0999">Mitochondrion inner membrane</keyword>
<organism evidence="8 9">
    <name type="scientific">Prototheca wickerhamii</name>
    <dbReference type="NCBI Taxonomy" id="3111"/>
    <lineage>
        <taxon>Eukaryota</taxon>
        <taxon>Viridiplantae</taxon>
        <taxon>Chlorophyta</taxon>
        <taxon>core chlorophytes</taxon>
        <taxon>Trebouxiophyceae</taxon>
        <taxon>Chlorellales</taxon>
        <taxon>Chlorellaceae</taxon>
        <taxon>Prototheca</taxon>
    </lineage>
</organism>
<keyword evidence="9" id="KW-1185">Reference proteome</keyword>
<dbReference type="AlphaFoldDB" id="A0AAD9II83"/>
<dbReference type="Proteomes" id="UP001255856">
    <property type="component" value="Unassembled WGS sequence"/>
</dbReference>
<dbReference type="PANTHER" id="PTHR13094">
    <property type="entry name" value="NADH-UBIQUINONE OXIDOREDUCTASE PDSW SUBUNIT"/>
    <property type="match status" value="1"/>
</dbReference>
<reference evidence="8" key="1">
    <citation type="submission" date="2021-01" db="EMBL/GenBank/DDBJ databases">
        <authorList>
            <person name="Eckstrom K.M.E."/>
        </authorList>
    </citation>
    <scope>NUCLEOTIDE SEQUENCE</scope>
    <source>
        <strain evidence="8">UVCC 0001</strain>
    </source>
</reference>
<evidence type="ECO:0000256" key="6">
    <source>
        <dbReference type="ARBA" id="ARBA00023128"/>
    </source>
</evidence>
<gene>
    <name evidence="8" type="ORF">QBZ16_004059</name>
</gene>
<keyword evidence="6" id="KW-0496">Mitochondrion</keyword>